<accession>K9VWQ8</accession>
<gene>
    <name evidence="1" type="ORF">Cri9333_1023</name>
</gene>
<dbReference type="Proteomes" id="UP000010472">
    <property type="component" value="Chromosome"/>
</dbReference>
<name>K9VWQ8_9CYAN</name>
<dbReference type="OrthoDB" id="582340at2"/>
<dbReference type="RefSeq" id="WP_015202059.1">
    <property type="nucleotide sequence ID" value="NC_019753.1"/>
</dbReference>
<dbReference type="eggNOG" id="COG0457">
    <property type="taxonomic scope" value="Bacteria"/>
</dbReference>
<dbReference type="AlphaFoldDB" id="K9VWQ8"/>
<reference evidence="1 2" key="1">
    <citation type="submission" date="2012-06" db="EMBL/GenBank/DDBJ databases">
        <title>Finished chromosome of genome of Crinalium epipsammum PCC 9333.</title>
        <authorList>
            <consortium name="US DOE Joint Genome Institute"/>
            <person name="Gugger M."/>
            <person name="Coursin T."/>
            <person name="Rippka R."/>
            <person name="Tandeau De Marsac N."/>
            <person name="Huntemann M."/>
            <person name="Wei C.-L."/>
            <person name="Han J."/>
            <person name="Detter J.C."/>
            <person name="Han C."/>
            <person name="Tapia R."/>
            <person name="Davenport K."/>
            <person name="Daligault H."/>
            <person name="Erkkila T."/>
            <person name="Gu W."/>
            <person name="Munk A.C.C."/>
            <person name="Teshima H."/>
            <person name="Xu Y."/>
            <person name="Chain P."/>
            <person name="Chen A."/>
            <person name="Krypides N."/>
            <person name="Mavromatis K."/>
            <person name="Markowitz V."/>
            <person name="Szeto E."/>
            <person name="Ivanova N."/>
            <person name="Mikhailova N."/>
            <person name="Ovchinnikova G."/>
            <person name="Pagani I."/>
            <person name="Pati A."/>
            <person name="Goodwin L."/>
            <person name="Peters L."/>
            <person name="Pitluck S."/>
            <person name="Woyke T."/>
            <person name="Kerfeld C."/>
        </authorList>
    </citation>
    <scope>NUCLEOTIDE SEQUENCE [LARGE SCALE GENOMIC DNA]</scope>
    <source>
        <strain evidence="1 2">PCC 9333</strain>
    </source>
</reference>
<dbReference type="HOGENOM" id="CLU_1508210_0_0_3"/>
<evidence type="ECO:0000313" key="1">
    <source>
        <dbReference type="EMBL" id="AFZ11937.1"/>
    </source>
</evidence>
<keyword evidence="2" id="KW-1185">Reference proteome</keyword>
<evidence type="ECO:0000313" key="2">
    <source>
        <dbReference type="Proteomes" id="UP000010472"/>
    </source>
</evidence>
<protein>
    <submittedName>
        <fullName evidence="1">Uncharacterized protein</fullName>
    </submittedName>
</protein>
<dbReference type="KEGG" id="cep:Cri9333_1023"/>
<dbReference type="EMBL" id="CP003620">
    <property type="protein sequence ID" value="AFZ11937.1"/>
    <property type="molecule type" value="Genomic_DNA"/>
</dbReference>
<dbReference type="PATRIC" id="fig|1173022.3.peg.1109"/>
<organism evidence="1 2">
    <name type="scientific">Crinalium epipsammum PCC 9333</name>
    <dbReference type="NCBI Taxonomy" id="1173022"/>
    <lineage>
        <taxon>Bacteria</taxon>
        <taxon>Bacillati</taxon>
        <taxon>Cyanobacteriota</taxon>
        <taxon>Cyanophyceae</taxon>
        <taxon>Gomontiellales</taxon>
        <taxon>Gomontiellaceae</taxon>
        <taxon>Crinalium</taxon>
    </lineage>
</organism>
<proteinExistence type="predicted"/>
<sequence>MPSKKLSTLPKQQEVTHKNYDSFTAINRQAFAEILTFIDFADDKLTIGFVEINFDRDKNLLIAILKKHSSCKNIQFVHWDFSDQNLRFLRDAIVEKLQSIRIESDKKLVLIITGLENSIGMSEAYPPVLQDLNFVRDAFTTSVPHPILFFLPDYALTRLAKYAPDFWAWRLGVFSFQK</sequence>